<keyword evidence="1" id="KW-0472">Membrane</keyword>
<keyword evidence="3" id="KW-1185">Reference proteome</keyword>
<evidence type="ECO:0000313" key="3">
    <source>
        <dbReference type="Proteomes" id="UP000051681"/>
    </source>
</evidence>
<keyword evidence="1" id="KW-0812">Transmembrane</keyword>
<dbReference type="AlphaFoldDB" id="A0A0P1GND1"/>
<accession>A0A0P1GND1</accession>
<dbReference type="Proteomes" id="UP000051681">
    <property type="component" value="Unassembled WGS sequence"/>
</dbReference>
<feature type="transmembrane region" description="Helical" evidence="1">
    <location>
        <begin position="21"/>
        <end position="43"/>
    </location>
</feature>
<feature type="transmembrane region" description="Helical" evidence="1">
    <location>
        <begin position="183"/>
        <end position="200"/>
    </location>
</feature>
<evidence type="ECO:0000256" key="1">
    <source>
        <dbReference type="SAM" id="Phobius"/>
    </source>
</evidence>
<sequence length="281" mass="30156">MCERREGAVSLGLRGLLRRAAVALECILALWIAALIPTAPALAHSPYYGDTAAISVPQLGDLWIKLLYGDGIIAADPVRAVLVDADGRALAISPLADSLSLHCKTQQGGAECVVFDASKRQVYSLSLDWLARTPQRAEARVIEVRGAPTMYPDHLGEAYGFSLRAAGWTEALTFTAQRLAQEPMGFVLSVIWCVLVLWCLRPLSRLVLWLAGRGAREGATVWRIVLSALQIAGGTFMTLTTVLYLLVTPATGLGFALTLVAAFLMMLGGAACWRAGKTLFS</sequence>
<dbReference type="EMBL" id="CYSF01000006">
    <property type="protein sequence ID" value="CUH83928.1"/>
    <property type="molecule type" value="Genomic_DNA"/>
</dbReference>
<keyword evidence="1" id="KW-1133">Transmembrane helix</keyword>
<evidence type="ECO:0000313" key="2">
    <source>
        <dbReference type="EMBL" id="CUH83928.1"/>
    </source>
</evidence>
<feature type="transmembrane region" description="Helical" evidence="1">
    <location>
        <begin position="253"/>
        <end position="273"/>
    </location>
</feature>
<gene>
    <name evidence="2" type="ORF">TM5383_01132</name>
</gene>
<reference evidence="2 3" key="1">
    <citation type="submission" date="2015-09" db="EMBL/GenBank/DDBJ databases">
        <authorList>
            <consortium name="Swine Surveillance"/>
        </authorList>
    </citation>
    <scope>NUCLEOTIDE SEQUENCE [LARGE SCALE GENOMIC DNA]</scope>
    <source>
        <strain evidence="2 3">CECT 8383</strain>
    </source>
</reference>
<organism evidence="2 3">
    <name type="scientific">Thalassovita mediterranea</name>
    <dbReference type="NCBI Taxonomy" id="340021"/>
    <lineage>
        <taxon>Bacteria</taxon>
        <taxon>Pseudomonadati</taxon>
        <taxon>Pseudomonadota</taxon>
        <taxon>Alphaproteobacteria</taxon>
        <taxon>Rhodobacterales</taxon>
        <taxon>Roseobacteraceae</taxon>
        <taxon>Thalassovita</taxon>
    </lineage>
</organism>
<feature type="transmembrane region" description="Helical" evidence="1">
    <location>
        <begin position="221"/>
        <end position="247"/>
    </location>
</feature>
<protein>
    <submittedName>
        <fullName evidence="2">Uncharacterized protein</fullName>
    </submittedName>
</protein>
<name>A0A0P1GND1_9RHOB</name>
<proteinExistence type="predicted"/>